<dbReference type="PROSITE" id="PS51677">
    <property type="entry name" value="NODB"/>
    <property type="match status" value="1"/>
</dbReference>
<dbReference type="Pfam" id="PF01522">
    <property type="entry name" value="Polysacc_deac_1"/>
    <property type="match status" value="1"/>
</dbReference>
<evidence type="ECO:0000256" key="2">
    <source>
        <dbReference type="ARBA" id="ARBA00022729"/>
    </source>
</evidence>
<dbReference type="InterPro" id="IPR051398">
    <property type="entry name" value="Polysacch_Deacetylase"/>
</dbReference>
<dbReference type="GO" id="GO:0005975">
    <property type="term" value="P:carbohydrate metabolic process"/>
    <property type="evidence" value="ECO:0007669"/>
    <property type="project" value="InterPro"/>
</dbReference>
<keyword evidence="6" id="KW-1185">Reference proteome</keyword>
<protein>
    <submittedName>
        <fullName evidence="5">Peptidoglycan/xylan/chitin deacetylase (PgdA/CDA1 family)</fullName>
    </submittedName>
</protein>
<comment type="caution">
    <text evidence="5">The sequence shown here is derived from an EMBL/GenBank/DDBJ whole genome shotgun (WGS) entry which is preliminary data.</text>
</comment>
<dbReference type="PANTHER" id="PTHR34216">
    <property type="match status" value="1"/>
</dbReference>
<keyword evidence="3" id="KW-1133">Transmembrane helix</keyword>
<evidence type="ECO:0000313" key="5">
    <source>
        <dbReference type="EMBL" id="MBB5336674.1"/>
    </source>
</evidence>
<gene>
    <name evidence="5" type="ORF">HNR32_001825</name>
</gene>
<proteinExistence type="predicted"/>
<feature type="domain" description="NodB homology" evidence="4">
    <location>
        <begin position="88"/>
        <end position="259"/>
    </location>
</feature>
<dbReference type="InterPro" id="IPR011330">
    <property type="entry name" value="Glyco_hydro/deAcase_b/a-brl"/>
</dbReference>
<keyword evidence="2" id="KW-0732">Signal</keyword>
<evidence type="ECO:0000259" key="4">
    <source>
        <dbReference type="PROSITE" id="PS51677"/>
    </source>
</evidence>
<evidence type="ECO:0000256" key="3">
    <source>
        <dbReference type="SAM" id="Phobius"/>
    </source>
</evidence>
<organism evidence="5 6">
    <name type="scientific">Pectinatus brassicae</name>
    <dbReference type="NCBI Taxonomy" id="862415"/>
    <lineage>
        <taxon>Bacteria</taxon>
        <taxon>Bacillati</taxon>
        <taxon>Bacillota</taxon>
        <taxon>Negativicutes</taxon>
        <taxon>Selenomonadales</taxon>
        <taxon>Selenomonadaceae</taxon>
        <taxon>Pectinatus</taxon>
    </lineage>
</organism>
<sequence length="259" mass="29955">MKYYKITAIISILILIIAGFCFYIYQKPSNGLLILEYHKVNDIDNDEYTIPVKDFTAQLDYLSAEGYTTISLMDFIHAKKYGEKLPAKPIILTFDDGYEDNFTNVAPIVNKHNMKATFFIIGNYINKKDYINWAQLKQLQNDNIEIGCHTANHLPLTTLSAAQIQNEVKLSKLLMEWNGLKTIFFFSYPNGMYNNTAIQALQQNNYLAAVTGDPGLNTFSTNPYLLQRTYIPRERFSLLGLKLRILKSKLFYYFHINQH</sequence>
<keyword evidence="3" id="KW-0812">Transmembrane</keyword>
<dbReference type="GO" id="GO:0005576">
    <property type="term" value="C:extracellular region"/>
    <property type="evidence" value="ECO:0007669"/>
    <property type="project" value="UniProtKB-SubCell"/>
</dbReference>
<dbReference type="SUPFAM" id="SSF88713">
    <property type="entry name" value="Glycoside hydrolase/deacetylase"/>
    <property type="match status" value="1"/>
</dbReference>
<feature type="transmembrane region" description="Helical" evidence="3">
    <location>
        <begin position="6"/>
        <end position="25"/>
    </location>
</feature>
<dbReference type="CDD" id="cd10918">
    <property type="entry name" value="CE4_NodB_like_5s_6s"/>
    <property type="match status" value="1"/>
</dbReference>
<keyword evidence="3" id="KW-0472">Membrane</keyword>
<dbReference type="InterPro" id="IPR002509">
    <property type="entry name" value="NODB_dom"/>
</dbReference>
<evidence type="ECO:0000313" key="6">
    <source>
        <dbReference type="Proteomes" id="UP000559117"/>
    </source>
</evidence>
<reference evidence="5 6" key="1">
    <citation type="submission" date="2020-08" db="EMBL/GenBank/DDBJ databases">
        <title>Genomic Encyclopedia of Type Strains, Phase IV (KMG-IV): sequencing the most valuable type-strain genomes for metagenomic binning, comparative biology and taxonomic classification.</title>
        <authorList>
            <person name="Goeker M."/>
        </authorList>
    </citation>
    <scope>NUCLEOTIDE SEQUENCE [LARGE SCALE GENOMIC DNA]</scope>
    <source>
        <strain evidence="5 6">DSM 24661</strain>
    </source>
</reference>
<dbReference type="Proteomes" id="UP000559117">
    <property type="component" value="Unassembled WGS sequence"/>
</dbReference>
<dbReference type="RefSeq" id="WP_183861816.1">
    <property type="nucleotide sequence ID" value="NZ_JACHFH010000021.1"/>
</dbReference>
<dbReference type="PANTHER" id="PTHR34216:SF3">
    <property type="entry name" value="POLY-BETA-1,6-N-ACETYL-D-GLUCOSAMINE N-DEACETYLASE"/>
    <property type="match status" value="1"/>
</dbReference>
<dbReference type="Gene3D" id="3.20.20.370">
    <property type="entry name" value="Glycoside hydrolase/deacetylase"/>
    <property type="match status" value="1"/>
</dbReference>
<dbReference type="EMBL" id="JACHFH010000021">
    <property type="protein sequence ID" value="MBB5336674.1"/>
    <property type="molecule type" value="Genomic_DNA"/>
</dbReference>
<accession>A0A840UV32</accession>
<dbReference type="GO" id="GO:0016810">
    <property type="term" value="F:hydrolase activity, acting on carbon-nitrogen (but not peptide) bonds"/>
    <property type="evidence" value="ECO:0007669"/>
    <property type="project" value="InterPro"/>
</dbReference>
<evidence type="ECO:0000256" key="1">
    <source>
        <dbReference type="ARBA" id="ARBA00004613"/>
    </source>
</evidence>
<name>A0A840UV32_9FIRM</name>
<dbReference type="AlphaFoldDB" id="A0A840UV32"/>
<comment type="subcellular location">
    <subcellularLocation>
        <location evidence="1">Secreted</location>
    </subcellularLocation>
</comment>